<gene>
    <name evidence="2" type="ORF">D0Y65_032232</name>
</gene>
<dbReference type="AlphaFoldDB" id="A0A445IC22"/>
<keyword evidence="3" id="KW-1185">Reference proteome</keyword>
<dbReference type="EMBL" id="QZWG01000011">
    <property type="protein sequence ID" value="RZB83601.1"/>
    <property type="molecule type" value="Genomic_DNA"/>
</dbReference>
<accession>A0A445IC22</accession>
<evidence type="ECO:0000256" key="1">
    <source>
        <dbReference type="SAM" id="MobiDB-lite"/>
    </source>
</evidence>
<comment type="caution">
    <text evidence="2">The sequence shown here is derived from an EMBL/GenBank/DDBJ whole genome shotgun (WGS) entry which is preliminary data.</text>
</comment>
<name>A0A445IC22_GLYSO</name>
<organism evidence="2 3">
    <name type="scientific">Glycine soja</name>
    <name type="common">Wild soybean</name>
    <dbReference type="NCBI Taxonomy" id="3848"/>
    <lineage>
        <taxon>Eukaryota</taxon>
        <taxon>Viridiplantae</taxon>
        <taxon>Streptophyta</taxon>
        <taxon>Embryophyta</taxon>
        <taxon>Tracheophyta</taxon>
        <taxon>Spermatophyta</taxon>
        <taxon>Magnoliopsida</taxon>
        <taxon>eudicotyledons</taxon>
        <taxon>Gunneridae</taxon>
        <taxon>Pentapetalae</taxon>
        <taxon>rosids</taxon>
        <taxon>fabids</taxon>
        <taxon>Fabales</taxon>
        <taxon>Fabaceae</taxon>
        <taxon>Papilionoideae</taxon>
        <taxon>50 kb inversion clade</taxon>
        <taxon>NPAAA clade</taxon>
        <taxon>indigoferoid/millettioid clade</taxon>
        <taxon>Phaseoleae</taxon>
        <taxon>Glycine</taxon>
        <taxon>Glycine subgen. Soja</taxon>
    </lineage>
</organism>
<evidence type="ECO:0000313" key="2">
    <source>
        <dbReference type="EMBL" id="RZB83601.1"/>
    </source>
</evidence>
<dbReference type="PANTHER" id="PTHR33738:SF1">
    <property type="entry name" value="PLANT_T7H20-70 PROTEIN"/>
    <property type="match status" value="1"/>
</dbReference>
<dbReference type="Proteomes" id="UP000289340">
    <property type="component" value="Chromosome 11"/>
</dbReference>
<dbReference type="PANTHER" id="PTHR33738">
    <property type="entry name" value="EMB|CAB82975.1"/>
    <property type="match status" value="1"/>
</dbReference>
<evidence type="ECO:0000313" key="3">
    <source>
        <dbReference type="Proteomes" id="UP000289340"/>
    </source>
</evidence>
<proteinExistence type="predicted"/>
<feature type="region of interest" description="Disordered" evidence="1">
    <location>
        <begin position="1"/>
        <end position="26"/>
    </location>
</feature>
<reference evidence="2 3" key="1">
    <citation type="submission" date="2018-09" db="EMBL/GenBank/DDBJ databases">
        <title>A high-quality reference genome of wild soybean provides a powerful tool to mine soybean genomes.</title>
        <authorList>
            <person name="Xie M."/>
            <person name="Chung C.Y.L."/>
            <person name="Li M.-W."/>
            <person name="Wong F.-L."/>
            <person name="Chan T.-F."/>
            <person name="Lam H.-M."/>
        </authorList>
    </citation>
    <scope>NUCLEOTIDE SEQUENCE [LARGE SCALE GENOMIC DNA]</scope>
    <source>
        <strain evidence="3">cv. W05</strain>
        <tissue evidence="2">Hypocotyl of etiolated seedlings</tissue>
    </source>
</reference>
<feature type="compositionally biased region" description="Polar residues" evidence="1">
    <location>
        <begin position="1"/>
        <end position="10"/>
    </location>
</feature>
<sequence length="223" mass="24942">MMNGNGTQTKYWGESSGSTSHSSQQDVEDDRMIALVLSEEYAKLDGAVGWRLTNLEPVPFQKSSASGIFESMFPPPPKVLRRGSLCFEVSGKSSSEGWNSKFDYISMGNHGETQNTTQKDMSSIYQEQRLQPCQLSSSIHYGGQDIYSCPKSTQDSGYNSLLYKKDGVEDDLGSNLWQALAKWYSRYLINIPSLQLLRANLSKKLSVLSPEELRDFVCCKVCD</sequence>
<protein>
    <submittedName>
        <fullName evidence="2">Uncharacterized protein</fullName>
    </submittedName>
</protein>